<dbReference type="AlphaFoldDB" id="A0A0P0XJL1"/>
<evidence type="ECO:0000313" key="3">
    <source>
        <dbReference type="Proteomes" id="UP000000763"/>
    </source>
</evidence>
<dbReference type="Gramene" id="Os09t0112100-02">
    <property type="protein sequence ID" value="Os09t0112100-02"/>
    <property type="gene ID" value="Os09g0112100"/>
</dbReference>
<organism evidence="2 3">
    <name type="scientific">Oryza sativa subsp. japonica</name>
    <name type="common">Rice</name>
    <dbReference type="NCBI Taxonomy" id="39947"/>
    <lineage>
        <taxon>Eukaryota</taxon>
        <taxon>Viridiplantae</taxon>
        <taxon>Streptophyta</taxon>
        <taxon>Embryophyta</taxon>
        <taxon>Tracheophyta</taxon>
        <taxon>Spermatophyta</taxon>
        <taxon>Magnoliopsida</taxon>
        <taxon>Liliopsida</taxon>
        <taxon>Poales</taxon>
        <taxon>Poaceae</taxon>
        <taxon>BOP clade</taxon>
        <taxon>Oryzoideae</taxon>
        <taxon>Oryzeae</taxon>
        <taxon>Oryzinae</taxon>
        <taxon>Oryza</taxon>
        <taxon>Oryza sativa</taxon>
    </lineage>
</organism>
<accession>A0A0P0XJL1</accession>
<evidence type="ECO:0000256" key="1">
    <source>
        <dbReference type="SAM" id="MobiDB-lite"/>
    </source>
</evidence>
<feature type="region of interest" description="Disordered" evidence="1">
    <location>
        <begin position="1"/>
        <end position="32"/>
    </location>
</feature>
<dbReference type="EMBL" id="AP008215">
    <property type="protein sequence ID" value="BAH94438.1"/>
    <property type="molecule type" value="Genomic_DNA"/>
</dbReference>
<feature type="compositionally biased region" description="Polar residues" evidence="1">
    <location>
        <begin position="15"/>
        <end position="32"/>
    </location>
</feature>
<dbReference type="KEGG" id="dosa:Os09g0112050"/>
<name>A0A0P0XJL1_ORYSJ</name>
<sequence length="132" mass="14232">MCPRQITACGASPAESPSTSHLSRARSPWSSSDHPFPLIICHTRSQSPSSAFRVVPTVASPSATYNSVICPGRCRLVLNVRQHPLLHCSSRVLALSLASWMISTASQIKIVPGKTDKISSGICPFFLINWSS</sequence>
<dbReference type="Proteomes" id="UP000000763">
    <property type="component" value="Chromosome 9"/>
</dbReference>
<reference evidence="3" key="2">
    <citation type="journal article" date="2008" name="Nucleic Acids Res.">
        <title>The rice annotation project database (RAP-DB): 2008 update.</title>
        <authorList>
            <consortium name="The rice annotation project (RAP)"/>
        </authorList>
    </citation>
    <scope>GENOME REANNOTATION</scope>
    <source>
        <strain evidence="3">cv. Nipponbare</strain>
    </source>
</reference>
<proteinExistence type="predicted"/>
<gene>
    <name evidence="2" type="ordered locus">Os09g0112050</name>
</gene>
<protein>
    <submittedName>
        <fullName evidence="2">Os09g0112050 protein</fullName>
    </submittedName>
</protein>
<evidence type="ECO:0000313" key="2">
    <source>
        <dbReference type="EMBL" id="BAH94438.1"/>
    </source>
</evidence>
<reference evidence="2 3" key="1">
    <citation type="journal article" date="2005" name="Nature">
        <title>The map-based sequence of the rice genome.</title>
        <authorList>
            <consortium name="International rice genome sequencing project (IRGSP)"/>
            <person name="Matsumoto T."/>
            <person name="Wu J."/>
            <person name="Kanamori H."/>
            <person name="Katayose Y."/>
            <person name="Fujisawa M."/>
            <person name="Namiki N."/>
            <person name="Mizuno H."/>
            <person name="Yamamoto K."/>
            <person name="Antonio B.A."/>
            <person name="Baba T."/>
            <person name="Sakata K."/>
            <person name="Nagamura Y."/>
            <person name="Aoki H."/>
            <person name="Arikawa K."/>
            <person name="Arita K."/>
            <person name="Bito T."/>
            <person name="Chiden Y."/>
            <person name="Fujitsuka N."/>
            <person name="Fukunaka R."/>
            <person name="Hamada M."/>
            <person name="Harada C."/>
            <person name="Hayashi A."/>
            <person name="Hijishita S."/>
            <person name="Honda M."/>
            <person name="Hosokawa S."/>
            <person name="Ichikawa Y."/>
            <person name="Idonuma A."/>
            <person name="Iijima M."/>
            <person name="Ikeda M."/>
            <person name="Ikeno M."/>
            <person name="Ito K."/>
            <person name="Ito S."/>
            <person name="Ito T."/>
            <person name="Ito Y."/>
            <person name="Ito Y."/>
            <person name="Iwabuchi A."/>
            <person name="Kamiya K."/>
            <person name="Karasawa W."/>
            <person name="Kurita K."/>
            <person name="Katagiri S."/>
            <person name="Kikuta A."/>
            <person name="Kobayashi H."/>
            <person name="Kobayashi N."/>
            <person name="Machita K."/>
            <person name="Maehara T."/>
            <person name="Masukawa M."/>
            <person name="Mizubayashi T."/>
            <person name="Mukai Y."/>
            <person name="Nagasaki H."/>
            <person name="Nagata Y."/>
            <person name="Naito S."/>
            <person name="Nakashima M."/>
            <person name="Nakama Y."/>
            <person name="Nakamichi Y."/>
            <person name="Nakamura M."/>
            <person name="Meguro A."/>
            <person name="Negishi M."/>
            <person name="Ohta I."/>
            <person name="Ohta T."/>
            <person name="Okamoto M."/>
            <person name="Ono N."/>
            <person name="Saji S."/>
            <person name="Sakaguchi M."/>
            <person name="Sakai K."/>
            <person name="Shibata M."/>
            <person name="Shimokawa T."/>
            <person name="Song J."/>
            <person name="Takazaki Y."/>
            <person name="Terasawa K."/>
            <person name="Tsugane M."/>
            <person name="Tsuji K."/>
            <person name="Ueda S."/>
            <person name="Waki K."/>
            <person name="Yamagata H."/>
            <person name="Yamamoto M."/>
            <person name="Yamamoto S."/>
            <person name="Yamane H."/>
            <person name="Yoshiki S."/>
            <person name="Yoshihara R."/>
            <person name="Yukawa K."/>
            <person name="Zhong H."/>
            <person name="Yano M."/>
            <person name="Yuan Q."/>
            <person name="Ouyang S."/>
            <person name="Liu J."/>
            <person name="Jones K.M."/>
            <person name="Gansberger K."/>
            <person name="Moffat K."/>
            <person name="Hill J."/>
            <person name="Bera J."/>
            <person name="Fadrosh D."/>
            <person name="Jin S."/>
            <person name="Johri S."/>
            <person name="Kim M."/>
            <person name="Overton L."/>
            <person name="Reardon M."/>
            <person name="Tsitrin T."/>
            <person name="Vuong H."/>
            <person name="Weaver B."/>
            <person name="Ciecko A."/>
            <person name="Tallon L."/>
            <person name="Jackson J."/>
            <person name="Pai G."/>
            <person name="Aken S.V."/>
            <person name="Utterback T."/>
            <person name="Reidmuller S."/>
            <person name="Feldblyum T."/>
            <person name="Hsiao J."/>
            <person name="Zismann V."/>
            <person name="Iobst S."/>
            <person name="de Vazeille A.R."/>
            <person name="Buell C.R."/>
            <person name="Ying K."/>
            <person name="Li Y."/>
            <person name="Lu T."/>
            <person name="Huang Y."/>
            <person name="Zhao Q."/>
            <person name="Feng Q."/>
            <person name="Zhang L."/>
            <person name="Zhu J."/>
            <person name="Weng Q."/>
            <person name="Mu J."/>
            <person name="Lu Y."/>
            <person name="Fan D."/>
            <person name="Liu Y."/>
            <person name="Guan J."/>
            <person name="Zhang Y."/>
            <person name="Yu S."/>
            <person name="Liu X."/>
            <person name="Zhang Y."/>
            <person name="Hong G."/>
            <person name="Han B."/>
            <person name="Choisne N."/>
            <person name="Demange N."/>
            <person name="Orjeda G."/>
            <person name="Samain S."/>
            <person name="Cattolico L."/>
            <person name="Pelletier E."/>
            <person name="Couloux A."/>
            <person name="Segurens B."/>
            <person name="Wincker P."/>
            <person name="D'Hont A."/>
            <person name="Scarpelli C."/>
            <person name="Weissenbach J."/>
            <person name="Salanoubat M."/>
            <person name="Quetier F."/>
            <person name="Yu Y."/>
            <person name="Kim H.R."/>
            <person name="Rambo T."/>
            <person name="Currie J."/>
            <person name="Collura K."/>
            <person name="Luo M."/>
            <person name="Yang T."/>
            <person name="Ammiraju J.S.S."/>
            <person name="Engler F."/>
            <person name="Soderlund C."/>
            <person name="Wing R.A."/>
            <person name="Palmer L.E."/>
            <person name="de la Bastide M."/>
            <person name="Spiegel L."/>
            <person name="Nascimento L."/>
            <person name="Zutavern T."/>
            <person name="O'Shaughnessy A."/>
            <person name="Dike S."/>
            <person name="Dedhia N."/>
            <person name="Preston R."/>
            <person name="Balija V."/>
            <person name="McCombie W.R."/>
            <person name="Chow T."/>
            <person name="Chen H."/>
            <person name="Chung M."/>
            <person name="Chen C."/>
            <person name="Shaw J."/>
            <person name="Wu H."/>
            <person name="Hsiao K."/>
            <person name="Chao Y."/>
            <person name="Chu M."/>
            <person name="Cheng C."/>
            <person name="Hour A."/>
            <person name="Lee P."/>
            <person name="Lin S."/>
            <person name="Lin Y."/>
            <person name="Liou J."/>
            <person name="Liu S."/>
            <person name="Hsing Y."/>
            <person name="Raghuvanshi S."/>
            <person name="Mohanty A."/>
            <person name="Bharti A.K."/>
            <person name="Gaur A."/>
            <person name="Gupta V."/>
            <person name="Kumar D."/>
            <person name="Ravi V."/>
            <person name="Vij S."/>
            <person name="Kapur A."/>
            <person name="Khurana P."/>
            <person name="Khurana P."/>
            <person name="Khurana J.P."/>
            <person name="Tyagi A.K."/>
            <person name="Gaikwad K."/>
            <person name="Singh A."/>
            <person name="Dalal V."/>
            <person name="Srivastava S."/>
            <person name="Dixit A."/>
            <person name="Pal A.K."/>
            <person name="Ghazi I.A."/>
            <person name="Yadav M."/>
            <person name="Pandit A."/>
            <person name="Bhargava A."/>
            <person name="Sureshbabu K."/>
            <person name="Batra K."/>
            <person name="Sharma T.R."/>
            <person name="Mohapatra T."/>
            <person name="Singh N.K."/>
            <person name="Messing J."/>
            <person name="Nelson A.B."/>
            <person name="Fuks G."/>
            <person name="Kavchok S."/>
            <person name="Keizer G."/>
            <person name="Linton E."/>
            <person name="Llaca V."/>
            <person name="Song R."/>
            <person name="Tanyolac B."/>
            <person name="Young S."/>
            <person name="Ho-Il K."/>
            <person name="Hahn J.H."/>
            <person name="Sangsakoo G."/>
            <person name="Vanavichit A."/>
            <person name="de Mattos Luiz.A.T."/>
            <person name="Zimmer P.D."/>
            <person name="Malone G."/>
            <person name="Dellagostin O."/>
            <person name="de Oliveira A.C."/>
            <person name="Bevan M."/>
            <person name="Bancroft I."/>
            <person name="Minx P."/>
            <person name="Cordum H."/>
            <person name="Wilson R."/>
            <person name="Cheng Z."/>
            <person name="Jin W."/>
            <person name="Jiang J."/>
            <person name="Leong S.A."/>
            <person name="Iwama H."/>
            <person name="Gojobori T."/>
            <person name="Itoh T."/>
            <person name="Niimura Y."/>
            <person name="Fujii Y."/>
            <person name="Habara T."/>
            <person name="Sakai H."/>
            <person name="Sato Y."/>
            <person name="Wilson G."/>
            <person name="Kumar K."/>
            <person name="McCouch S."/>
            <person name="Juretic N."/>
            <person name="Hoen D."/>
            <person name="Wright S."/>
            <person name="Bruskiewich R."/>
            <person name="Bureau T."/>
            <person name="Miyao A."/>
            <person name="Hirochika H."/>
            <person name="Nishikawa T."/>
            <person name="Kadowaki K."/>
            <person name="Sugiura M."/>
            <person name="Burr B."/>
            <person name="Sasaki T."/>
        </authorList>
    </citation>
    <scope>NUCLEOTIDE SEQUENCE [LARGE SCALE GENOMIC DNA]</scope>
    <source>
        <strain evidence="3">cv. Nipponbare</strain>
    </source>
</reference>